<feature type="compositionally biased region" description="Basic and acidic residues" evidence="8">
    <location>
        <begin position="376"/>
        <end position="385"/>
    </location>
</feature>
<dbReference type="CDD" id="cd14014">
    <property type="entry name" value="STKc_PknB_like"/>
    <property type="match status" value="1"/>
</dbReference>
<feature type="region of interest" description="Disordered" evidence="8">
    <location>
        <begin position="376"/>
        <end position="483"/>
    </location>
</feature>
<evidence type="ECO:0000256" key="5">
    <source>
        <dbReference type="ARBA" id="ARBA00022777"/>
    </source>
</evidence>
<evidence type="ECO:0000256" key="4">
    <source>
        <dbReference type="ARBA" id="ARBA00022741"/>
    </source>
</evidence>
<keyword evidence="2" id="KW-0723">Serine/threonine-protein kinase</keyword>
<dbReference type="PANTHER" id="PTHR43289:SF6">
    <property type="entry name" value="SERINE_THREONINE-PROTEIN KINASE NEKL-3"/>
    <property type="match status" value="1"/>
</dbReference>
<dbReference type="PROSITE" id="PS50011">
    <property type="entry name" value="PROTEIN_KINASE_DOM"/>
    <property type="match status" value="1"/>
</dbReference>
<dbReference type="GO" id="GO:0004674">
    <property type="term" value="F:protein serine/threonine kinase activity"/>
    <property type="evidence" value="ECO:0007669"/>
    <property type="project" value="UniProtKB-EC"/>
</dbReference>
<name>A0ABV3BFB5_9ACTN</name>
<comment type="caution">
    <text evidence="11">The sequence shown here is derived from an EMBL/GenBank/DDBJ whole genome shotgun (WGS) entry which is preliminary data.</text>
</comment>
<dbReference type="InterPro" id="IPR008271">
    <property type="entry name" value="Ser/Thr_kinase_AS"/>
</dbReference>
<evidence type="ECO:0000256" key="7">
    <source>
        <dbReference type="PROSITE-ProRule" id="PRU10141"/>
    </source>
</evidence>
<feature type="region of interest" description="Disordered" evidence="8">
    <location>
        <begin position="266"/>
        <end position="347"/>
    </location>
</feature>
<feature type="compositionally biased region" description="Low complexity" evidence="8">
    <location>
        <begin position="266"/>
        <end position="279"/>
    </location>
</feature>
<keyword evidence="3 11" id="KW-0808">Transferase</keyword>
<evidence type="ECO:0000313" key="11">
    <source>
        <dbReference type="EMBL" id="MEU6819683.1"/>
    </source>
</evidence>
<dbReference type="SMART" id="SM00220">
    <property type="entry name" value="S_TKc"/>
    <property type="match status" value="1"/>
</dbReference>
<dbReference type="SUPFAM" id="SSF56112">
    <property type="entry name" value="Protein kinase-like (PK-like)"/>
    <property type="match status" value="1"/>
</dbReference>
<keyword evidence="6 7" id="KW-0067">ATP-binding</keyword>
<gene>
    <name evidence="11" type="ORF">ABZ921_03570</name>
</gene>
<dbReference type="Pfam" id="PF00069">
    <property type="entry name" value="Pkinase"/>
    <property type="match status" value="1"/>
</dbReference>
<keyword evidence="12" id="KW-1185">Reference proteome</keyword>
<feature type="compositionally biased region" description="Pro residues" evidence="8">
    <location>
        <begin position="285"/>
        <end position="307"/>
    </location>
</feature>
<keyword evidence="5 11" id="KW-0418">Kinase</keyword>
<keyword evidence="4 7" id="KW-0547">Nucleotide-binding</keyword>
<feature type="compositionally biased region" description="Basic and acidic residues" evidence="8">
    <location>
        <begin position="415"/>
        <end position="462"/>
    </location>
</feature>
<protein>
    <recommendedName>
        <fullName evidence="1">non-specific serine/threonine protein kinase</fullName>
        <ecNumber evidence="1">2.7.11.1</ecNumber>
    </recommendedName>
</protein>
<proteinExistence type="predicted"/>
<organism evidence="11 12">
    <name type="scientific">Streptomyces atriruber</name>
    <dbReference type="NCBI Taxonomy" id="545121"/>
    <lineage>
        <taxon>Bacteria</taxon>
        <taxon>Bacillati</taxon>
        <taxon>Actinomycetota</taxon>
        <taxon>Actinomycetes</taxon>
        <taxon>Kitasatosporales</taxon>
        <taxon>Streptomycetaceae</taxon>
        <taxon>Streptomyces</taxon>
    </lineage>
</organism>
<dbReference type="InterPro" id="IPR000719">
    <property type="entry name" value="Prot_kinase_dom"/>
</dbReference>
<dbReference type="Gene3D" id="3.30.200.20">
    <property type="entry name" value="Phosphorylase Kinase, domain 1"/>
    <property type="match status" value="1"/>
</dbReference>
<evidence type="ECO:0000256" key="3">
    <source>
        <dbReference type="ARBA" id="ARBA00022679"/>
    </source>
</evidence>
<evidence type="ECO:0000259" key="10">
    <source>
        <dbReference type="PROSITE" id="PS50011"/>
    </source>
</evidence>
<dbReference type="PROSITE" id="PS00108">
    <property type="entry name" value="PROTEIN_KINASE_ST"/>
    <property type="match status" value="1"/>
</dbReference>
<dbReference type="EC" id="2.7.11.1" evidence="1"/>
<accession>A0ABV3BFB5</accession>
<dbReference type="EMBL" id="JBEYXV010000001">
    <property type="protein sequence ID" value="MEU6819683.1"/>
    <property type="molecule type" value="Genomic_DNA"/>
</dbReference>
<sequence length="571" mass="59519">MAQLGRGGMGVVWRAVDEVLHREVAVKELRTYTDAAGPELADLRLRMQREARAAARVRHPGVVAVHDVTEVDGRPLIVMELVDGPSLDDVLRDRGTLDPREAADIGAKVMEALAAAHRVGVLHRDVKPGNILLETGGRVVLTDFGIATMDDPGDGSATHLTRSGELIGSLDYLAPERAQGHDPGPASDVWALGATLYAAVEGSSPFRRTSTWSTLTAIVVDPLPDPGRSGPLTPVLQQLMHKDPQARPDADAARLLLAGVAAAAPGGTGQAAPAPYGTTERSIPSAPPPGFGPPPAATPQGPAPAPAPQHAAPYSPAPAPFAGHQGPVSPSRAETRAETRAAQRPKRGRALLAAVAVAVVLAATGVTVAVLNGKDDKTSQAREETTPGGAGANDDDGSRGPLGDESKRPKPSGQGDEKPRKPHKKPTDNTEDSDKRDGGGKGDKDSSDRDADKSKDGDKTPTRPDPTTKPTEGGSAPDPVCHPAGGGKYNCQVWRTASSYTAGGAQVGTLNAGTNYFYCQQNLGRRETSGKWTNVWWAKTDDDSGNTNVFVSDVYLKGGENDKPLPGLPVC</sequence>
<evidence type="ECO:0000256" key="6">
    <source>
        <dbReference type="ARBA" id="ARBA00022840"/>
    </source>
</evidence>
<dbReference type="InterPro" id="IPR011009">
    <property type="entry name" value="Kinase-like_dom_sf"/>
</dbReference>
<evidence type="ECO:0000256" key="9">
    <source>
        <dbReference type="SAM" id="Phobius"/>
    </source>
</evidence>
<evidence type="ECO:0000256" key="8">
    <source>
        <dbReference type="SAM" id="MobiDB-lite"/>
    </source>
</evidence>
<dbReference type="InterPro" id="IPR017441">
    <property type="entry name" value="Protein_kinase_ATP_BS"/>
</dbReference>
<evidence type="ECO:0000256" key="2">
    <source>
        <dbReference type="ARBA" id="ARBA00022527"/>
    </source>
</evidence>
<dbReference type="PROSITE" id="PS00107">
    <property type="entry name" value="PROTEIN_KINASE_ATP"/>
    <property type="match status" value="1"/>
</dbReference>
<keyword evidence="9" id="KW-1133">Transmembrane helix</keyword>
<evidence type="ECO:0000256" key="1">
    <source>
        <dbReference type="ARBA" id="ARBA00012513"/>
    </source>
</evidence>
<dbReference type="Gene3D" id="1.10.510.10">
    <property type="entry name" value="Transferase(Phosphotransferase) domain 1"/>
    <property type="match status" value="1"/>
</dbReference>
<feature type="domain" description="Protein kinase" evidence="10">
    <location>
        <begin position="1"/>
        <end position="257"/>
    </location>
</feature>
<dbReference type="Proteomes" id="UP001551176">
    <property type="component" value="Unassembled WGS sequence"/>
</dbReference>
<feature type="compositionally biased region" description="Basic and acidic residues" evidence="8">
    <location>
        <begin position="396"/>
        <end position="408"/>
    </location>
</feature>
<keyword evidence="9" id="KW-0812">Transmembrane</keyword>
<evidence type="ECO:0000313" key="12">
    <source>
        <dbReference type="Proteomes" id="UP001551176"/>
    </source>
</evidence>
<reference evidence="11 12" key="1">
    <citation type="submission" date="2024-06" db="EMBL/GenBank/DDBJ databases">
        <title>The Natural Products Discovery Center: Release of the First 8490 Sequenced Strains for Exploring Actinobacteria Biosynthetic Diversity.</title>
        <authorList>
            <person name="Kalkreuter E."/>
            <person name="Kautsar S.A."/>
            <person name="Yang D."/>
            <person name="Bader C.D."/>
            <person name="Teijaro C.N."/>
            <person name="Fluegel L."/>
            <person name="Davis C.M."/>
            <person name="Simpson J.R."/>
            <person name="Lauterbach L."/>
            <person name="Steele A.D."/>
            <person name="Gui C."/>
            <person name="Meng S."/>
            <person name="Li G."/>
            <person name="Viehrig K."/>
            <person name="Ye F."/>
            <person name="Su P."/>
            <person name="Kiefer A.F."/>
            <person name="Nichols A."/>
            <person name="Cepeda A.J."/>
            <person name="Yan W."/>
            <person name="Fan B."/>
            <person name="Jiang Y."/>
            <person name="Adhikari A."/>
            <person name="Zheng C.-J."/>
            <person name="Schuster L."/>
            <person name="Cowan T.M."/>
            <person name="Smanski M.J."/>
            <person name="Chevrette M.G."/>
            <person name="De Carvalho L.P.S."/>
            <person name="Shen B."/>
        </authorList>
    </citation>
    <scope>NUCLEOTIDE SEQUENCE [LARGE SCALE GENOMIC DNA]</scope>
    <source>
        <strain evidence="11 12">NPDC046838</strain>
    </source>
</reference>
<feature type="transmembrane region" description="Helical" evidence="9">
    <location>
        <begin position="350"/>
        <end position="371"/>
    </location>
</feature>
<feature type="binding site" evidence="7">
    <location>
        <position position="27"/>
    </location>
    <ligand>
        <name>ATP</name>
        <dbReference type="ChEBI" id="CHEBI:30616"/>
    </ligand>
</feature>
<keyword evidence="9" id="KW-0472">Membrane</keyword>
<dbReference type="PANTHER" id="PTHR43289">
    <property type="entry name" value="MITOGEN-ACTIVATED PROTEIN KINASE KINASE KINASE 20-RELATED"/>
    <property type="match status" value="1"/>
</dbReference>